<dbReference type="HOGENOM" id="CLU_2180959_0_0_11"/>
<dbReference type="EMBL" id="CP003169">
    <property type="protein sequence ID" value="AEV76578.1"/>
    <property type="molecule type" value="Genomic_DNA"/>
</dbReference>
<dbReference type="RefSeq" id="WP_014214315.1">
    <property type="nucleotide sequence ID" value="NC_016604.1"/>
</dbReference>
<protein>
    <submittedName>
        <fullName evidence="1">Uncharacterized protein</fullName>
    </submittedName>
</protein>
<proteinExistence type="predicted"/>
<accession>G8RSP5</accession>
<gene>
    <name evidence="1" type="ordered locus">MycrhN_6117</name>
</gene>
<evidence type="ECO:0000313" key="2">
    <source>
        <dbReference type="Proteomes" id="UP000005442"/>
    </source>
</evidence>
<dbReference type="KEGG" id="mrh:MycrhN_6117"/>
<name>G8RSP5_MYCRN</name>
<dbReference type="AlphaFoldDB" id="G8RSP5"/>
<dbReference type="eggNOG" id="ENOG5031TGI">
    <property type="taxonomic scope" value="Bacteria"/>
</dbReference>
<dbReference type="OrthoDB" id="3477826at2"/>
<dbReference type="Proteomes" id="UP000005442">
    <property type="component" value="Chromosome"/>
</dbReference>
<organism evidence="1 2">
    <name type="scientific">Mycolicibacterium rhodesiae (strain NBB3)</name>
    <name type="common">Mycobacterium rhodesiae</name>
    <dbReference type="NCBI Taxonomy" id="710685"/>
    <lineage>
        <taxon>Bacteria</taxon>
        <taxon>Bacillati</taxon>
        <taxon>Actinomycetota</taxon>
        <taxon>Actinomycetes</taxon>
        <taxon>Mycobacteriales</taxon>
        <taxon>Mycobacteriaceae</taxon>
        <taxon>Mycolicibacterium</taxon>
    </lineage>
</organism>
<sequence length="113" mass="12227">MKAVTTCIPPRSGELCAPIRFLLRHDSTVLELTSRHRITDIAWDTDESAVSMVVEITDPATSRPVDVRFDVVATGTTASEPISARTTLIGHVDRKSGRAAVYGTYLGVVADEN</sequence>
<evidence type="ECO:0000313" key="1">
    <source>
        <dbReference type="EMBL" id="AEV76578.1"/>
    </source>
</evidence>
<keyword evidence="2" id="KW-1185">Reference proteome</keyword>
<dbReference type="PATRIC" id="fig|710685.3.peg.6144"/>
<reference evidence="1 2" key="1">
    <citation type="submission" date="2011-12" db="EMBL/GenBank/DDBJ databases">
        <title>Complete sequence of Mycobacterium rhodesiae NBB3.</title>
        <authorList>
            <consortium name="US DOE Joint Genome Institute"/>
            <person name="Lucas S."/>
            <person name="Han J."/>
            <person name="Lapidus A."/>
            <person name="Cheng J.-F."/>
            <person name="Goodwin L."/>
            <person name="Pitluck S."/>
            <person name="Peters L."/>
            <person name="Mikhailova N."/>
            <person name="Gu W."/>
            <person name="Detter J.C."/>
            <person name="Han C."/>
            <person name="Tapia R."/>
            <person name="Land M."/>
            <person name="Hauser L."/>
            <person name="Kyrpides N."/>
            <person name="Ivanova N."/>
            <person name="Pagani I."/>
            <person name="Mattes T."/>
            <person name="Holmes A."/>
            <person name="Rutledge P."/>
            <person name="Paulsen I."/>
            <person name="Coleman N."/>
            <person name="Woyke T."/>
        </authorList>
    </citation>
    <scope>NUCLEOTIDE SEQUENCE [LARGE SCALE GENOMIC DNA]</scope>
    <source>
        <strain evidence="1 2">NBB3</strain>
    </source>
</reference>
<dbReference type="STRING" id="710685.MycrhN_6117"/>